<accession>A0A1X7AP77</accession>
<dbReference type="AlphaFoldDB" id="A0A1X7AP77"/>
<organism evidence="1 2">
    <name type="scientific">Parendozoicomonas haliclonae</name>
    <dbReference type="NCBI Taxonomy" id="1960125"/>
    <lineage>
        <taxon>Bacteria</taxon>
        <taxon>Pseudomonadati</taxon>
        <taxon>Pseudomonadota</taxon>
        <taxon>Gammaproteobacteria</taxon>
        <taxon>Oceanospirillales</taxon>
        <taxon>Endozoicomonadaceae</taxon>
        <taxon>Parendozoicomonas</taxon>
    </lineage>
</organism>
<evidence type="ECO:0000313" key="1">
    <source>
        <dbReference type="EMBL" id="SMA49922.1"/>
    </source>
</evidence>
<reference evidence="1 2" key="1">
    <citation type="submission" date="2017-03" db="EMBL/GenBank/DDBJ databases">
        <authorList>
            <person name="Afonso C.L."/>
            <person name="Miller P.J."/>
            <person name="Scott M.A."/>
            <person name="Spackman E."/>
            <person name="Goraichik I."/>
            <person name="Dimitrov K.M."/>
            <person name="Suarez D.L."/>
            <person name="Swayne D.E."/>
        </authorList>
    </citation>
    <scope>NUCLEOTIDE SEQUENCE [LARGE SCALE GENOMIC DNA]</scope>
    <source>
        <strain evidence="1">SB41UT1</strain>
    </source>
</reference>
<proteinExistence type="predicted"/>
<sequence length="51" mass="5897">MAQTVVRGFDDEPAAHKGFRGYERLVNDWEFTENVSSYLSLSFRLIVISML</sequence>
<name>A0A1X7AP77_9GAMM</name>
<keyword evidence="2" id="KW-1185">Reference proteome</keyword>
<protein>
    <submittedName>
        <fullName evidence="1">Uncharacterized protein</fullName>
    </submittedName>
</protein>
<gene>
    <name evidence="1" type="ORF">EHSB41UT_03713</name>
</gene>
<evidence type="ECO:0000313" key="2">
    <source>
        <dbReference type="Proteomes" id="UP000196573"/>
    </source>
</evidence>
<dbReference type="Proteomes" id="UP000196573">
    <property type="component" value="Unassembled WGS sequence"/>
</dbReference>
<dbReference type="EMBL" id="FWPT01000009">
    <property type="protein sequence ID" value="SMA49922.1"/>
    <property type="molecule type" value="Genomic_DNA"/>
</dbReference>